<dbReference type="InterPro" id="IPR043323">
    <property type="entry name" value="PIN4"/>
</dbReference>
<dbReference type="EMBL" id="MU005979">
    <property type="protein sequence ID" value="KAF2860722.1"/>
    <property type="molecule type" value="Genomic_DNA"/>
</dbReference>
<comment type="similarity">
    <text evidence="2">Belongs to the PpiC/parvulin rotamase family. PIN4 subfamily.</text>
</comment>
<evidence type="ECO:0000256" key="2">
    <source>
        <dbReference type="ARBA" id="ARBA00010242"/>
    </source>
</evidence>
<dbReference type="GO" id="GO:0003755">
    <property type="term" value="F:peptidyl-prolyl cis-trans isomerase activity"/>
    <property type="evidence" value="ECO:0007669"/>
    <property type="project" value="UniProtKB-UniRule"/>
</dbReference>
<dbReference type="InterPro" id="IPR000297">
    <property type="entry name" value="PPIase_PpiC"/>
</dbReference>
<evidence type="ECO:0000256" key="3">
    <source>
        <dbReference type="ARBA" id="ARBA00023110"/>
    </source>
</evidence>
<keyword evidence="4 5" id="KW-0413">Isomerase</keyword>
<evidence type="ECO:0000256" key="4">
    <source>
        <dbReference type="ARBA" id="ARBA00023235"/>
    </source>
</evidence>
<reference evidence="8" key="1">
    <citation type="journal article" date="2020" name="Stud. Mycol.">
        <title>101 Dothideomycetes genomes: a test case for predicting lifestyles and emergence of pathogens.</title>
        <authorList>
            <person name="Haridas S."/>
            <person name="Albert R."/>
            <person name="Binder M."/>
            <person name="Bloem J."/>
            <person name="Labutti K."/>
            <person name="Salamov A."/>
            <person name="Andreopoulos B."/>
            <person name="Baker S."/>
            <person name="Barry K."/>
            <person name="Bills G."/>
            <person name="Bluhm B."/>
            <person name="Cannon C."/>
            <person name="Castanera R."/>
            <person name="Culley D."/>
            <person name="Daum C."/>
            <person name="Ezra D."/>
            <person name="Gonzalez J."/>
            <person name="Henrissat B."/>
            <person name="Kuo A."/>
            <person name="Liang C."/>
            <person name="Lipzen A."/>
            <person name="Lutzoni F."/>
            <person name="Magnuson J."/>
            <person name="Mondo S."/>
            <person name="Nolan M."/>
            <person name="Ohm R."/>
            <person name="Pangilinan J."/>
            <person name="Park H.-J."/>
            <person name="Ramirez L."/>
            <person name="Alfaro M."/>
            <person name="Sun H."/>
            <person name="Tritt A."/>
            <person name="Yoshinaga Y."/>
            <person name="Zwiers L.-H."/>
            <person name="Turgeon B."/>
            <person name="Goodwin S."/>
            <person name="Spatafora J."/>
            <person name="Crous P."/>
            <person name="Grigoriev I."/>
        </authorList>
    </citation>
    <scope>NUCLEOTIDE SEQUENCE</scope>
    <source>
        <strain evidence="8">CBS 480.64</strain>
    </source>
</reference>
<dbReference type="AlphaFoldDB" id="A0A6A7C084"/>
<dbReference type="EC" id="5.2.1.8" evidence="6"/>
<dbReference type="Proteomes" id="UP000799421">
    <property type="component" value="Unassembled WGS sequence"/>
</dbReference>
<dbReference type="GO" id="GO:0006364">
    <property type="term" value="P:rRNA processing"/>
    <property type="evidence" value="ECO:0007669"/>
    <property type="project" value="InterPro"/>
</dbReference>
<evidence type="ECO:0000256" key="1">
    <source>
        <dbReference type="ARBA" id="ARBA00000971"/>
    </source>
</evidence>
<evidence type="ECO:0000259" key="7">
    <source>
        <dbReference type="PROSITE" id="PS50198"/>
    </source>
</evidence>
<dbReference type="SUPFAM" id="SSF54534">
    <property type="entry name" value="FKBP-like"/>
    <property type="match status" value="1"/>
</dbReference>
<evidence type="ECO:0000256" key="6">
    <source>
        <dbReference type="RuleBase" id="RU363014"/>
    </source>
</evidence>
<dbReference type="GO" id="GO:0003677">
    <property type="term" value="F:DNA binding"/>
    <property type="evidence" value="ECO:0007669"/>
    <property type="project" value="InterPro"/>
</dbReference>
<dbReference type="Pfam" id="PF00639">
    <property type="entry name" value="Rotamase"/>
    <property type="match status" value="1"/>
</dbReference>
<keyword evidence="3 5" id="KW-0697">Rotamase</keyword>
<dbReference type="PROSITE" id="PS50198">
    <property type="entry name" value="PPIC_PPIASE_2"/>
    <property type="match status" value="1"/>
</dbReference>
<evidence type="ECO:0000313" key="9">
    <source>
        <dbReference type="Proteomes" id="UP000799421"/>
    </source>
</evidence>
<dbReference type="Gene3D" id="3.10.50.40">
    <property type="match status" value="1"/>
</dbReference>
<evidence type="ECO:0000313" key="8">
    <source>
        <dbReference type="EMBL" id="KAF2860722.1"/>
    </source>
</evidence>
<proteinExistence type="inferred from homology"/>
<organism evidence="8 9">
    <name type="scientific">Piedraia hortae CBS 480.64</name>
    <dbReference type="NCBI Taxonomy" id="1314780"/>
    <lineage>
        <taxon>Eukaryota</taxon>
        <taxon>Fungi</taxon>
        <taxon>Dikarya</taxon>
        <taxon>Ascomycota</taxon>
        <taxon>Pezizomycotina</taxon>
        <taxon>Dothideomycetes</taxon>
        <taxon>Dothideomycetidae</taxon>
        <taxon>Capnodiales</taxon>
        <taxon>Piedraiaceae</taxon>
        <taxon>Piedraia</taxon>
    </lineage>
</organism>
<feature type="domain" description="PpiC" evidence="7">
    <location>
        <begin position="18"/>
        <end position="110"/>
    </location>
</feature>
<protein>
    <recommendedName>
        <fullName evidence="6">Peptidyl-prolyl cis-trans isomerase</fullName>
        <ecNumber evidence="6">5.2.1.8</ecNumber>
    </recommendedName>
</protein>
<dbReference type="PANTHER" id="PTHR45995">
    <property type="match status" value="1"/>
</dbReference>
<keyword evidence="9" id="KW-1185">Reference proteome</keyword>
<name>A0A6A7C084_9PEZI</name>
<evidence type="ECO:0000256" key="5">
    <source>
        <dbReference type="PROSITE-ProRule" id="PRU00278"/>
    </source>
</evidence>
<accession>A0A6A7C084</accession>
<sequence>MAKGTTTKPSEKEKVKGAQSINVRHILCSKHSKKEEALAKLREGVKFDQVAHEFSEDKARQGGSLGWKTKGSLLPEFEAVAFALEVSTTNSPKFAECKTSEGYHILMVEGRK</sequence>
<dbReference type="OrthoDB" id="1911748at2759"/>
<gene>
    <name evidence="8" type="ORF">K470DRAFT_257738</name>
</gene>
<dbReference type="InterPro" id="IPR046357">
    <property type="entry name" value="PPIase_dom_sf"/>
</dbReference>
<comment type="catalytic activity">
    <reaction evidence="1 6">
        <text>[protein]-peptidylproline (omega=180) = [protein]-peptidylproline (omega=0)</text>
        <dbReference type="Rhea" id="RHEA:16237"/>
        <dbReference type="Rhea" id="RHEA-COMP:10747"/>
        <dbReference type="Rhea" id="RHEA-COMP:10748"/>
        <dbReference type="ChEBI" id="CHEBI:83833"/>
        <dbReference type="ChEBI" id="CHEBI:83834"/>
        <dbReference type="EC" id="5.2.1.8"/>
    </reaction>
</comment>